<evidence type="ECO:0000259" key="1">
    <source>
        <dbReference type="PROSITE" id="PS50878"/>
    </source>
</evidence>
<reference evidence="2" key="1">
    <citation type="submission" date="2025-08" db="UniProtKB">
        <authorList>
            <consortium name="RefSeq"/>
        </authorList>
    </citation>
    <scope>IDENTIFICATION</scope>
</reference>
<feature type="non-terminal residue" evidence="2">
    <location>
        <position position="230"/>
    </location>
</feature>
<dbReference type="InterPro" id="IPR000477">
    <property type="entry name" value="RT_dom"/>
</dbReference>
<dbReference type="SUPFAM" id="SSF56672">
    <property type="entry name" value="DNA/RNA polymerases"/>
    <property type="match status" value="1"/>
</dbReference>
<dbReference type="PROSITE" id="PS50878">
    <property type="entry name" value="RT_POL"/>
    <property type="match status" value="1"/>
</dbReference>
<accession>A0A1S3Z273</accession>
<dbReference type="PaxDb" id="4097-A0A1S3Z273"/>
<dbReference type="RefSeq" id="XP_016458262.1">
    <property type="nucleotide sequence ID" value="XM_016602776.1"/>
</dbReference>
<evidence type="ECO:0000313" key="2">
    <source>
        <dbReference type="RefSeq" id="XP_016458262.1"/>
    </source>
</evidence>
<dbReference type="AlphaFoldDB" id="A0A1S3Z273"/>
<dbReference type="PANTHER" id="PTHR19446">
    <property type="entry name" value="REVERSE TRANSCRIPTASES"/>
    <property type="match status" value="1"/>
</dbReference>
<protein>
    <recommendedName>
        <fullName evidence="1">Reverse transcriptase domain-containing protein</fullName>
    </recommendedName>
</protein>
<name>A0A1S3Z273_TOBAC</name>
<gene>
    <name evidence="2" type="primary">LOC107781958</name>
</gene>
<dbReference type="OrthoDB" id="1306011at2759"/>
<dbReference type="Pfam" id="PF00078">
    <property type="entry name" value="RVT_1"/>
    <property type="match status" value="1"/>
</dbReference>
<dbReference type="STRING" id="4097.A0A1S3Z273"/>
<sequence length="230" mass="26459">MRGKFRVCETANTDKEVAGALEPQKRTTSRRSMFAEVDRKLQKWRDRMKDPHIVFIDLEKAYDRVPREVLWRCLEAKGVPVAYIRAIKDMYDGVKTRVRTVGDDSEHFSIFMGLHQGSALNSFLFALVIDALTHHIQEEVPWYMLFADDIVRIDEMRGDVNDKLEVWRHTLESKGFKLSRTKTEYLECKFSAESGEVGMDVRLGAQIIPKRTGAGSEDVPAFQSLLPLIH</sequence>
<dbReference type="KEGG" id="nta:107781958"/>
<organism evidence="2">
    <name type="scientific">Nicotiana tabacum</name>
    <name type="common">Common tobacco</name>
    <dbReference type="NCBI Taxonomy" id="4097"/>
    <lineage>
        <taxon>Eukaryota</taxon>
        <taxon>Viridiplantae</taxon>
        <taxon>Streptophyta</taxon>
        <taxon>Embryophyta</taxon>
        <taxon>Tracheophyta</taxon>
        <taxon>Spermatophyta</taxon>
        <taxon>Magnoliopsida</taxon>
        <taxon>eudicotyledons</taxon>
        <taxon>Gunneridae</taxon>
        <taxon>Pentapetalae</taxon>
        <taxon>asterids</taxon>
        <taxon>lamiids</taxon>
        <taxon>Solanales</taxon>
        <taxon>Solanaceae</taxon>
        <taxon>Nicotianoideae</taxon>
        <taxon>Nicotianeae</taxon>
        <taxon>Nicotiana</taxon>
    </lineage>
</organism>
<proteinExistence type="predicted"/>
<feature type="domain" description="Reverse transcriptase" evidence="1">
    <location>
        <begin position="1"/>
        <end position="201"/>
    </location>
</feature>
<dbReference type="InterPro" id="IPR043502">
    <property type="entry name" value="DNA/RNA_pol_sf"/>
</dbReference>